<feature type="signal peptide" evidence="1">
    <location>
        <begin position="1"/>
        <end position="30"/>
    </location>
</feature>
<dbReference type="EMBL" id="BOMY01000035">
    <property type="protein sequence ID" value="GIF22842.1"/>
    <property type="molecule type" value="Genomic_DNA"/>
</dbReference>
<protein>
    <recommendedName>
        <fullName evidence="4">Secreted protein</fullName>
    </recommendedName>
</protein>
<organism evidence="2 3">
    <name type="scientific">Paractinoplanes tereljensis</name>
    <dbReference type="NCBI Taxonomy" id="571912"/>
    <lineage>
        <taxon>Bacteria</taxon>
        <taxon>Bacillati</taxon>
        <taxon>Actinomycetota</taxon>
        <taxon>Actinomycetes</taxon>
        <taxon>Micromonosporales</taxon>
        <taxon>Micromonosporaceae</taxon>
        <taxon>Paractinoplanes</taxon>
    </lineage>
</organism>
<evidence type="ECO:0000256" key="1">
    <source>
        <dbReference type="SAM" id="SignalP"/>
    </source>
</evidence>
<dbReference type="AlphaFoldDB" id="A0A919NSP4"/>
<proteinExistence type="predicted"/>
<accession>A0A919NSP4</accession>
<gene>
    <name evidence="2" type="ORF">Ate02nite_55720</name>
</gene>
<comment type="caution">
    <text evidence="2">The sequence shown here is derived from an EMBL/GenBank/DDBJ whole genome shotgun (WGS) entry which is preliminary data.</text>
</comment>
<evidence type="ECO:0008006" key="4">
    <source>
        <dbReference type="Google" id="ProtNLM"/>
    </source>
</evidence>
<feature type="chain" id="PRO_5039387425" description="Secreted protein" evidence="1">
    <location>
        <begin position="31"/>
        <end position="71"/>
    </location>
</feature>
<evidence type="ECO:0000313" key="3">
    <source>
        <dbReference type="Proteomes" id="UP000623608"/>
    </source>
</evidence>
<keyword evidence="1" id="KW-0732">Signal</keyword>
<reference evidence="2" key="1">
    <citation type="submission" date="2021-01" db="EMBL/GenBank/DDBJ databases">
        <title>Whole genome shotgun sequence of Actinoplanes tereljensis NBRC 105297.</title>
        <authorList>
            <person name="Komaki H."/>
            <person name="Tamura T."/>
        </authorList>
    </citation>
    <scope>NUCLEOTIDE SEQUENCE</scope>
    <source>
        <strain evidence="2">NBRC 105297</strain>
    </source>
</reference>
<dbReference type="Proteomes" id="UP000623608">
    <property type="component" value="Unassembled WGS sequence"/>
</dbReference>
<sequence>MTVPVTPVWVAIACATVMLAAAAGSIPGGAAGARKNVMTSASTARRAGVDSAAIRRWRVGPDMRTPITKIY</sequence>
<name>A0A919NSP4_9ACTN</name>
<evidence type="ECO:0000313" key="2">
    <source>
        <dbReference type="EMBL" id="GIF22842.1"/>
    </source>
</evidence>
<keyword evidence="3" id="KW-1185">Reference proteome</keyword>